<comment type="caution">
    <text evidence="6">The sequence shown here is derived from an EMBL/GenBank/DDBJ whole genome shotgun (WGS) entry which is preliminary data.</text>
</comment>
<dbReference type="EMBL" id="JAVXUO010002823">
    <property type="protein sequence ID" value="KAK2969363.1"/>
    <property type="molecule type" value="Genomic_DNA"/>
</dbReference>
<evidence type="ECO:0000256" key="4">
    <source>
        <dbReference type="ARBA" id="ARBA00023004"/>
    </source>
</evidence>
<name>A0AA88QGJ1_9ASTE</name>
<dbReference type="AlphaFoldDB" id="A0AA88QGJ1"/>
<reference evidence="6" key="1">
    <citation type="submission" date="2022-12" db="EMBL/GenBank/DDBJ databases">
        <title>Draft genome assemblies for two species of Escallonia (Escalloniales).</title>
        <authorList>
            <person name="Chanderbali A."/>
            <person name="Dervinis C."/>
            <person name="Anghel I."/>
            <person name="Soltis D."/>
            <person name="Soltis P."/>
            <person name="Zapata F."/>
        </authorList>
    </citation>
    <scope>NUCLEOTIDE SEQUENCE</scope>
    <source>
        <strain evidence="6">UCBG92.1500</strain>
        <tissue evidence="6">Leaf</tissue>
    </source>
</reference>
<dbReference type="GO" id="GO:0016121">
    <property type="term" value="P:carotene catabolic process"/>
    <property type="evidence" value="ECO:0007669"/>
    <property type="project" value="TreeGrafter"/>
</dbReference>
<evidence type="ECO:0000256" key="1">
    <source>
        <dbReference type="ARBA" id="ARBA00006787"/>
    </source>
</evidence>
<feature type="binding site" evidence="5">
    <location>
        <position position="225"/>
    </location>
    <ligand>
        <name>Fe cation</name>
        <dbReference type="ChEBI" id="CHEBI:24875"/>
        <note>catalytic</note>
    </ligand>
</feature>
<organism evidence="6 7">
    <name type="scientific">Escallonia rubra</name>
    <dbReference type="NCBI Taxonomy" id="112253"/>
    <lineage>
        <taxon>Eukaryota</taxon>
        <taxon>Viridiplantae</taxon>
        <taxon>Streptophyta</taxon>
        <taxon>Embryophyta</taxon>
        <taxon>Tracheophyta</taxon>
        <taxon>Spermatophyta</taxon>
        <taxon>Magnoliopsida</taxon>
        <taxon>eudicotyledons</taxon>
        <taxon>Gunneridae</taxon>
        <taxon>Pentapetalae</taxon>
        <taxon>asterids</taxon>
        <taxon>campanulids</taxon>
        <taxon>Escalloniales</taxon>
        <taxon>Escalloniaceae</taxon>
        <taxon>Escallonia</taxon>
    </lineage>
</organism>
<proteinExistence type="inferred from homology"/>
<sequence>PLFQELENASLQMKVSETIKSASSRMLDAFVDSVFQFVDQPLLPSERNFAPVEEIGNAVEVGCVEGEIPADFPEGVYVRNGSNPLYGGLKSTISVFGRSSHIWVEGEGMLHALYFTKTADNNWKLSYKNKFVESETFKLETKMNKPGFLPATEGDPSAVLAGFLLNTLRFGIVNKILSNTSIFEHAGKFYSIAENYLAQEINISGLETLGNWDFGGAWGRPFTAHPKVCYPQYFRKLNRFLRASILQILVLNYDIQKAPGSGELVIIGVDGVKPYYVVGVVSADGKRLNHKVDLNMSRSRLIHEVGATEK</sequence>
<keyword evidence="3" id="KW-0560">Oxidoreductase</keyword>
<keyword evidence="4 5" id="KW-0408">Iron</keyword>
<evidence type="ECO:0000313" key="6">
    <source>
        <dbReference type="EMBL" id="KAK2969363.1"/>
    </source>
</evidence>
<dbReference type="PANTHER" id="PTHR10543">
    <property type="entry name" value="BETA-CAROTENE DIOXYGENASE"/>
    <property type="match status" value="1"/>
</dbReference>
<evidence type="ECO:0000256" key="2">
    <source>
        <dbReference type="ARBA" id="ARBA00022723"/>
    </source>
</evidence>
<keyword evidence="3" id="KW-0223">Dioxygenase</keyword>
<dbReference type="GO" id="GO:0010436">
    <property type="term" value="F:carotenoid dioxygenase activity"/>
    <property type="evidence" value="ECO:0007669"/>
    <property type="project" value="TreeGrafter"/>
</dbReference>
<dbReference type="GO" id="GO:0009570">
    <property type="term" value="C:chloroplast stroma"/>
    <property type="evidence" value="ECO:0007669"/>
    <property type="project" value="TreeGrafter"/>
</dbReference>
<comment type="cofactor">
    <cofactor evidence="5">
        <name>Fe(2+)</name>
        <dbReference type="ChEBI" id="CHEBI:29033"/>
    </cofactor>
    <text evidence="5">Binds 1 Fe(2+) ion per subunit.</text>
</comment>
<feature type="non-terminal residue" evidence="6">
    <location>
        <position position="1"/>
    </location>
</feature>
<evidence type="ECO:0000313" key="7">
    <source>
        <dbReference type="Proteomes" id="UP001187471"/>
    </source>
</evidence>
<protein>
    <submittedName>
        <fullName evidence="6">Uncharacterized protein</fullName>
    </submittedName>
</protein>
<keyword evidence="2 5" id="KW-0479">Metal-binding</keyword>
<dbReference type="GO" id="GO:0046872">
    <property type="term" value="F:metal ion binding"/>
    <property type="evidence" value="ECO:0007669"/>
    <property type="project" value="UniProtKB-KW"/>
</dbReference>
<comment type="similarity">
    <text evidence="1">Belongs to the carotenoid oxygenase family.</text>
</comment>
<dbReference type="PANTHER" id="PTHR10543:SF111">
    <property type="entry name" value="CAROTENOID 9,10(9',10')-CLEAVAGE DIOXYGENASE 1-LIKE"/>
    <property type="match status" value="1"/>
</dbReference>
<evidence type="ECO:0000256" key="5">
    <source>
        <dbReference type="PIRSR" id="PIRSR604294-1"/>
    </source>
</evidence>
<accession>A0AA88QGJ1</accession>
<evidence type="ECO:0000256" key="3">
    <source>
        <dbReference type="ARBA" id="ARBA00022964"/>
    </source>
</evidence>
<dbReference type="Proteomes" id="UP001187471">
    <property type="component" value="Unassembled WGS sequence"/>
</dbReference>
<dbReference type="Pfam" id="PF03055">
    <property type="entry name" value="RPE65"/>
    <property type="match status" value="1"/>
</dbReference>
<dbReference type="InterPro" id="IPR004294">
    <property type="entry name" value="Carotenoid_Oase"/>
</dbReference>
<keyword evidence="7" id="KW-1185">Reference proteome</keyword>
<gene>
    <name evidence="6" type="ORF">RJ640_023624</name>
</gene>